<dbReference type="GO" id="GO:0034045">
    <property type="term" value="C:phagophore assembly site membrane"/>
    <property type="evidence" value="ECO:0000318"/>
    <property type="project" value="GO_Central"/>
</dbReference>
<keyword evidence="6 7" id="KW-0472">Membrane</keyword>
<evidence type="ECO:0000259" key="8">
    <source>
        <dbReference type="Pfam" id="PF04106"/>
    </source>
</evidence>
<dbReference type="STRING" id="6412.T1FY85"/>
<feature type="domain" description="Autophagy protein ATG5 UblA" evidence="10">
    <location>
        <begin position="11"/>
        <end position="109"/>
    </location>
</feature>
<dbReference type="EnsemblMetazoa" id="HelroT65487">
    <property type="protein sequence ID" value="HelroP65487"/>
    <property type="gene ID" value="HelroG65487"/>
</dbReference>
<dbReference type="InterPro" id="IPR042526">
    <property type="entry name" value="Atg5_HR"/>
</dbReference>
<dbReference type="EMBL" id="KB096742">
    <property type="protein sequence ID" value="ESO02583.1"/>
    <property type="molecule type" value="Genomic_DNA"/>
</dbReference>
<dbReference type="GO" id="GO:0061908">
    <property type="term" value="C:phagophore"/>
    <property type="evidence" value="ECO:0000318"/>
    <property type="project" value="GO_Central"/>
</dbReference>
<dbReference type="Pfam" id="PF20638">
    <property type="entry name" value="ATG5_UblA"/>
    <property type="match status" value="1"/>
</dbReference>
<keyword evidence="13" id="KW-1185">Reference proteome</keyword>
<proteinExistence type="inferred from homology"/>
<evidence type="ECO:0000256" key="1">
    <source>
        <dbReference type="ARBA" id="ARBA00004623"/>
    </source>
</evidence>
<dbReference type="InterPro" id="IPR048318">
    <property type="entry name" value="ATG5_UblB"/>
</dbReference>
<feature type="domain" description="Autophagy protein ATG5 UblB" evidence="8">
    <location>
        <begin position="188"/>
        <end position="263"/>
    </location>
</feature>
<evidence type="ECO:0000259" key="10">
    <source>
        <dbReference type="Pfam" id="PF20638"/>
    </source>
</evidence>
<dbReference type="InParanoid" id="T1FY85"/>
<comment type="similarity">
    <text evidence="2 7">Belongs to the ATG5 family.</text>
</comment>
<evidence type="ECO:0000313" key="11">
    <source>
        <dbReference type="EMBL" id="ESO02583.1"/>
    </source>
</evidence>
<dbReference type="Gene3D" id="3.10.20.90">
    <property type="entry name" value="Phosphatidylinositol 3-kinase Catalytic Subunit, Chain A, domain 1"/>
    <property type="match status" value="1"/>
</dbReference>
<dbReference type="InterPro" id="IPR042527">
    <property type="entry name" value="Atg5_UblA_dom_sf"/>
</dbReference>
<dbReference type="Pfam" id="PF04106">
    <property type="entry name" value="ATG5_UblB"/>
    <property type="match status" value="1"/>
</dbReference>
<comment type="subcellular location">
    <subcellularLocation>
        <location evidence="1 7">Preautophagosomal structure membrane</location>
        <topology evidence="1 7">Peripheral membrane protein</topology>
    </subcellularLocation>
</comment>
<protein>
    <recommendedName>
        <fullName evidence="7">Autophagy protein 5</fullName>
    </recommendedName>
</protein>
<dbReference type="Gene3D" id="3.10.20.620">
    <property type="match status" value="1"/>
</dbReference>
<dbReference type="AlphaFoldDB" id="T1FY85"/>
<dbReference type="GO" id="GO:0005776">
    <property type="term" value="C:autophagosome"/>
    <property type="evidence" value="ECO:0000318"/>
    <property type="project" value="GO_Central"/>
</dbReference>
<keyword evidence="4 7" id="KW-0832">Ubl conjugation</keyword>
<evidence type="ECO:0000313" key="13">
    <source>
        <dbReference type="Proteomes" id="UP000015101"/>
    </source>
</evidence>
<dbReference type="GeneID" id="20213783"/>
<dbReference type="Pfam" id="PF20637">
    <property type="entry name" value="ATG5_HBR"/>
    <property type="match status" value="1"/>
</dbReference>
<evidence type="ECO:0000256" key="7">
    <source>
        <dbReference type="RuleBase" id="RU361202"/>
    </source>
</evidence>
<dbReference type="InterPro" id="IPR048939">
    <property type="entry name" value="ATG5_UblA"/>
</dbReference>
<sequence length="268" mass="31826">MANDEDVRKEVWNGKIPVLFRLCPSDVFLTEQPEPLYMAVMRQSYFPLVFSEKIHKYYKRYIDPDLTEANIWLEDNNGMPVQWHWPIGVLFDLNSLTKVDLPWVITVHYKDFPQNNIIRFTSRDAVESLYMSNLKEADFLKHRGQLINVMQRHEIKMLFQGLNEGNYEKFWSVNEKFMECSETNKFRYIPIRLHIKHDIIKQYAISNMNNENTANPLISINQSDERLVNINYLTQGIKPPLDTPLLWLSRRLSYPDNFLHICLLDLPS</sequence>
<name>T1FY85_HELRO</name>
<dbReference type="GO" id="GO:0034274">
    <property type="term" value="C:Atg12-Atg5-Atg16 complex"/>
    <property type="evidence" value="ECO:0000318"/>
    <property type="project" value="GO_Central"/>
</dbReference>
<keyword evidence="5 7" id="KW-0072">Autophagy</keyword>
<dbReference type="FunFam" id="1.10.246.190:FF:000001">
    <property type="entry name" value="Autophagy related 5"/>
    <property type="match status" value="1"/>
</dbReference>
<dbReference type="GO" id="GO:0000045">
    <property type="term" value="P:autophagosome assembly"/>
    <property type="evidence" value="ECO:0000318"/>
    <property type="project" value="GO_Central"/>
</dbReference>
<evidence type="ECO:0000256" key="2">
    <source>
        <dbReference type="ARBA" id="ARBA00006910"/>
    </source>
</evidence>
<feature type="domain" description="Autophagy protein ATG5 alpha-helical bundle region" evidence="9">
    <location>
        <begin position="124"/>
        <end position="179"/>
    </location>
</feature>
<keyword evidence="3 7" id="KW-1017">Isopeptide bond</keyword>
<reference evidence="11 13" key="2">
    <citation type="journal article" date="2013" name="Nature">
        <title>Insights into bilaterian evolution from three spiralian genomes.</title>
        <authorList>
            <person name="Simakov O."/>
            <person name="Marletaz F."/>
            <person name="Cho S.J."/>
            <person name="Edsinger-Gonzales E."/>
            <person name="Havlak P."/>
            <person name="Hellsten U."/>
            <person name="Kuo D.H."/>
            <person name="Larsson T."/>
            <person name="Lv J."/>
            <person name="Arendt D."/>
            <person name="Savage R."/>
            <person name="Osoegawa K."/>
            <person name="de Jong P."/>
            <person name="Grimwood J."/>
            <person name="Chapman J.A."/>
            <person name="Shapiro H."/>
            <person name="Aerts A."/>
            <person name="Otillar R.P."/>
            <person name="Terry A.Y."/>
            <person name="Boore J.L."/>
            <person name="Grigoriev I.V."/>
            <person name="Lindberg D.R."/>
            <person name="Seaver E.C."/>
            <person name="Weisblat D.A."/>
            <person name="Putnam N.H."/>
            <person name="Rokhsar D.S."/>
        </authorList>
    </citation>
    <scope>NUCLEOTIDE SEQUENCE</scope>
</reference>
<gene>
    <name evidence="12" type="primary">20213783</name>
    <name evidence="11" type="ORF">HELRODRAFT_65487</name>
</gene>
<dbReference type="RefSeq" id="XP_009019991.1">
    <property type="nucleotide sequence ID" value="XM_009021743.1"/>
</dbReference>
<evidence type="ECO:0000256" key="6">
    <source>
        <dbReference type="ARBA" id="ARBA00023136"/>
    </source>
</evidence>
<dbReference type="HOGENOM" id="CLU_051894_1_0_1"/>
<dbReference type="GO" id="GO:0035973">
    <property type="term" value="P:aggrephagy"/>
    <property type="evidence" value="ECO:0000318"/>
    <property type="project" value="GO_Central"/>
</dbReference>
<evidence type="ECO:0000256" key="3">
    <source>
        <dbReference type="ARBA" id="ARBA00022499"/>
    </source>
</evidence>
<dbReference type="GO" id="GO:0034727">
    <property type="term" value="P:piecemeal microautophagy of the nucleus"/>
    <property type="evidence" value="ECO:0000318"/>
    <property type="project" value="GO_Central"/>
</dbReference>
<dbReference type="eggNOG" id="KOG2976">
    <property type="taxonomic scope" value="Eukaryota"/>
</dbReference>
<dbReference type="InterPro" id="IPR007239">
    <property type="entry name" value="Atg5"/>
</dbReference>
<comment type="function">
    <text evidence="7">Involved in autophagic vesicle formation.</text>
</comment>
<evidence type="ECO:0000313" key="12">
    <source>
        <dbReference type="EnsemblMetazoa" id="HelroP65487"/>
    </source>
</evidence>
<dbReference type="Proteomes" id="UP000015101">
    <property type="component" value="Unassembled WGS sequence"/>
</dbReference>
<evidence type="ECO:0000259" key="9">
    <source>
        <dbReference type="Pfam" id="PF20637"/>
    </source>
</evidence>
<evidence type="ECO:0000256" key="4">
    <source>
        <dbReference type="ARBA" id="ARBA00022843"/>
    </source>
</evidence>
<dbReference type="EMBL" id="AMQM01000941">
    <property type="status" value="NOT_ANNOTATED_CDS"/>
    <property type="molecule type" value="Genomic_DNA"/>
</dbReference>
<dbReference type="GO" id="GO:0006995">
    <property type="term" value="P:cellular response to nitrogen starvation"/>
    <property type="evidence" value="ECO:0000318"/>
    <property type="project" value="GO_Central"/>
</dbReference>
<dbReference type="CTD" id="20213783"/>
<dbReference type="PANTHER" id="PTHR13040">
    <property type="entry name" value="AUTOPHAGY PROTEIN 5"/>
    <property type="match status" value="1"/>
</dbReference>
<dbReference type="GO" id="GO:0000423">
    <property type="term" value="P:mitophagy"/>
    <property type="evidence" value="ECO:0000318"/>
    <property type="project" value="GO_Central"/>
</dbReference>
<comment type="subunit">
    <text evidence="7">Conjugated with ATG12.</text>
</comment>
<reference evidence="13" key="1">
    <citation type="submission" date="2012-12" db="EMBL/GenBank/DDBJ databases">
        <authorList>
            <person name="Hellsten U."/>
            <person name="Grimwood J."/>
            <person name="Chapman J.A."/>
            <person name="Shapiro H."/>
            <person name="Aerts A."/>
            <person name="Otillar R.P."/>
            <person name="Terry A.Y."/>
            <person name="Boore J.L."/>
            <person name="Simakov O."/>
            <person name="Marletaz F."/>
            <person name="Cho S.-J."/>
            <person name="Edsinger-Gonzales E."/>
            <person name="Havlak P."/>
            <person name="Kuo D.-H."/>
            <person name="Larsson T."/>
            <person name="Lv J."/>
            <person name="Arendt D."/>
            <person name="Savage R."/>
            <person name="Osoegawa K."/>
            <person name="de Jong P."/>
            <person name="Lindberg D.R."/>
            <person name="Seaver E.C."/>
            <person name="Weisblat D.A."/>
            <person name="Putnam N.H."/>
            <person name="Grigoriev I.V."/>
            <person name="Rokhsar D.S."/>
        </authorList>
    </citation>
    <scope>NUCLEOTIDE SEQUENCE</scope>
</reference>
<dbReference type="InterPro" id="IPR048940">
    <property type="entry name" value="ATG5_HBR"/>
</dbReference>
<dbReference type="Gene3D" id="1.10.246.190">
    <property type="entry name" value="Autophagy protein Apg5, helix rich domain"/>
    <property type="match status" value="1"/>
</dbReference>
<evidence type="ECO:0000256" key="5">
    <source>
        <dbReference type="ARBA" id="ARBA00023006"/>
    </source>
</evidence>
<organism evidence="12 13">
    <name type="scientific">Helobdella robusta</name>
    <name type="common">Californian leech</name>
    <dbReference type="NCBI Taxonomy" id="6412"/>
    <lineage>
        <taxon>Eukaryota</taxon>
        <taxon>Metazoa</taxon>
        <taxon>Spiralia</taxon>
        <taxon>Lophotrochozoa</taxon>
        <taxon>Annelida</taxon>
        <taxon>Clitellata</taxon>
        <taxon>Hirudinea</taxon>
        <taxon>Rhynchobdellida</taxon>
        <taxon>Glossiphoniidae</taxon>
        <taxon>Helobdella</taxon>
    </lineage>
</organism>
<dbReference type="KEGG" id="hro:HELRODRAFT_65487"/>
<accession>T1FY85</accession>
<dbReference type="FunCoup" id="T1FY85">
    <property type="interactions" value="1771"/>
</dbReference>
<reference evidence="12" key="3">
    <citation type="submission" date="2015-06" db="UniProtKB">
        <authorList>
            <consortium name="EnsemblMetazoa"/>
        </authorList>
    </citation>
    <scope>IDENTIFICATION</scope>
</reference>
<dbReference type="OrthoDB" id="272162at2759"/>
<dbReference type="PANTHER" id="PTHR13040:SF2">
    <property type="entry name" value="AUTOPHAGY PROTEIN 5"/>
    <property type="match status" value="1"/>
</dbReference>
<dbReference type="OMA" id="SIQKAVW"/>